<gene>
    <name evidence="1" type="ORF">TSUD_350220</name>
</gene>
<dbReference type="AlphaFoldDB" id="A0A2Z6NEY9"/>
<protein>
    <submittedName>
        <fullName evidence="1">Uncharacterized protein</fullName>
    </submittedName>
</protein>
<name>A0A2Z6NEY9_TRISU</name>
<dbReference type="Proteomes" id="UP000242715">
    <property type="component" value="Unassembled WGS sequence"/>
</dbReference>
<dbReference type="EMBL" id="DF973915">
    <property type="protein sequence ID" value="GAU42356.1"/>
    <property type="molecule type" value="Genomic_DNA"/>
</dbReference>
<sequence length="61" mass="6875">MAGFLFFIIDGRTVGMPVFFDSDLVFRRCFGDFGLGYVQPVVVVAVFLGWMNNDRFCVVSV</sequence>
<accession>A0A2Z6NEY9</accession>
<reference evidence="2" key="1">
    <citation type="journal article" date="2017" name="Front. Plant Sci.">
        <title>Climate Clever Clovers: New Paradigm to Reduce the Environmental Footprint of Ruminants by Breeding Low Methanogenic Forages Utilizing Haplotype Variation.</title>
        <authorList>
            <person name="Kaur P."/>
            <person name="Appels R."/>
            <person name="Bayer P.E."/>
            <person name="Keeble-Gagnere G."/>
            <person name="Wang J."/>
            <person name="Hirakawa H."/>
            <person name="Shirasawa K."/>
            <person name="Vercoe P."/>
            <person name="Stefanova K."/>
            <person name="Durmic Z."/>
            <person name="Nichols P."/>
            <person name="Revell C."/>
            <person name="Isobe S.N."/>
            <person name="Edwards D."/>
            <person name="Erskine W."/>
        </authorList>
    </citation>
    <scope>NUCLEOTIDE SEQUENCE [LARGE SCALE GENOMIC DNA]</scope>
    <source>
        <strain evidence="2">cv. Daliak</strain>
    </source>
</reference>
<proteinExistence type="predicted"/>
<organism evidence="1 2">
    <name type="scientific">Trifolium subterraneum</name>
    <name type="common">Subterranean clover</name>
    <dbReference type="NCBI Taxonomy" id="3900"/>
    <lineage>
        <taxon>Eukaryota</taxon>
        <taxon>Viridiplantae</taxon>
        <taxon>Streptophyta</taxon>
        <taxon>Embryophyta</taxon>
        <taxon>Tracheophyta</taxon>
        <taxon>Spermatophyta</taxon>
        <taxon>Magnoliopsida</taxon>
        <taxon>eudicotyledons</taxon>
        <taxon>Gunneridae</taxon>
        <taxon>Pentapetalae</taxon>
        <taxon>rosids</taxon>
        <taxon>fabids</taxon>
        <taxon>Fabales</taxon>
        <taxon>Fabaceae</taxon>
        <taxon>Papilionoideae</taxon>
        <taxon>50 kb inversion clade</taxon>
        <taxon>NPAAA clade</taxon>
        <taxon>Hologalegina</taxon>
        <taxon>IRL clade</taxon>
        <taxon>Trifolieae</taxon>
        <taxon>Trifolium</taxon>
    </lineage>
</organism>
<evidence type="ECO:0000313" key="1">
    <source>
        <dbReference type="EMBL" id="GAU42356.1"/>
    </source>
</evidence>
<evidence type="ECO:0000313" key="2">
    <source>
        <dbReference type="Proteomes" id="UP000242715"/>
    </source>
</evidence>
<keyword evidence="2" id="KW-1185">Reference proteome</keyword>